<organism evidence="2 3">
    <name type="scientific">Diversispora epigaea</name>
    <dbReference type="NCBI Taxonomy" id="1348612"/>
    <lineage>
        <taxon>Eukaryota</taxon>
        <taxon>Fungi</taxon>
        <taxon>Fungi incertae sedis</taxon>
        <taxon>Mucoromycota</taxon>
        <taxon>Glomeromycotina</taxon>
        <taxon>Glomeromycetes</taxon>
        <taxon>Diversisporales</taxon>
        <taxon>Diversisporaceae</taxon>
        <taxon>Diversispora</taxon>
    </lineage>
</organism>
<gene>
    <name evidence="2" type="ORF">Glove_164g62</name>
</gene>
<accession>A0A397IXF9</accession>
<dbReference type="Pfam" id="PF13431">
    <property type="entry name" value="TPR_17"/>
    <property type="match status" value="1"/>
</dbReference>
<name>A0A397IXF9_9GLOM</name>
<feature type="compositionally biased region" description="Polar residues" evidence="1">
    <location>
        <begin position="99"/>
        <end position="111"/>
    </location>
</feature>
<proteinExistence type="predicted"/>
<keyword evidence="3" id="KW-1185">Reference proteome</keyword>
<sequence length="119" mass="13344">MLLFSYHLTNSPSSPQYLRGAAKGLDKSYVDSVYDLNKAIVIDPNNCWALKCRAYCYYMLKEYEEALCDLKMVIILGCADESTYINKINIMRELKNLKNSTQGGASSNTNDIKGKGKAL</sequence>
<comment type="caution">
    <text evidence="2">The sequence shown here is derived from an EMBL/GenBank/DDBJ whole genome shotgun (WGS) entry which is preliminary data.</text>
</comment>
<dbReference type="SUPFAM" id="SSF48452">
    <property type="entry name" value="TPR-like"/>
    <property type="match status" value="1"/>
</dbReference>
<dbReference type="AlphaFoldDB" id="A0A397IXF9"/>
<dbReference type="Gene3D" id="1.25.40.10">
    <property type="entry name" value="Tetratricopeptide repeat domain"/>
    <property type="match status" value="1"/>
</dbReference>
<dbReference type="STRING" id="1348612.A0A397IXF9"/>
<evidence type="ECO:0000256" key="1">
    <source>
        <dbReference type="SAM" id="MobiDB-lite"/>
    </source>
</evidence>
<reference evidence="2 3" key="1">
    <citation type="submission" date="2018-08" db="EMBL/GenBank/DDBJ databases">
        <title>Genome and evolution of the arbuscular mycorrhizal fungus Diversispora epigaea (formerly Glomus versiforme) and its bacterial endosymbionts.</title>
        <authorList>
            <person name="Sun X."/>
            <person name="Fei Z."/>
            <person name="Harrison M."/>
        </authorList>
    </citation>
    <scope>NUCLEOTIDE SEQUENCE [LARGE SCALE GENOMIC DNA]</scope>
    <source>
        <strain evidence="2 3">IT104</strain>
    </source>
</reference>
<evidence type="ECO:0000313" key="2">
    <source>
        <dbReference type="EMBL" id="RHZ78456.1"/>
    </source>
</evidence>
<dbReference type="EMBL" id="PQFF01000154">
    <property type="protein sequence ID" value="RHZ78456.1"/>
    <property type="molecule type" value="Genomic_DNA"/>
</dbReference>
<dbReference type="Proteomes" id="UP000266861">
    <property type="component" value="Unassembled WGS sequence"/>
</dbReference>
<evidence type="ECO:0000313" key="3">
    <source>
        <dbReference type="Proteomes" id="UP000266861"/>
    </source>
</evidence>
<feature type="region of interest" description="Disordered" evidence="1">
    <location>
        <begin position="99"/>
        <end position="119"/>
    </location>
</feature>
<dbReference type="OrthoDB" id="1926212at2759"/>
<dbReference type="InterPro" id="IPR011990">
    <property type="entry name" value="TPR-like_helical_dom_sf"/>
</dbReference>
<protein>
    <submittedName>
        <fullName evidence="2">Uncharacterized protein</fullName>
    </submittedName>
</protein>